<keyword evidence="2" id="KW-1185">Reference proteome</keyword>
<feature type="non-terminal residue" evidence="1">
    <location>
        <position position="1"/>
    </location>
</feature>
<dbReference type="Gene3D" id="3.30.450.60">
    <property type="match status" value="1"/>
</dbReference>
<proteinExistence type="predicted"/>
<evidence type="ECO:0000313" key="2">
    <source>
        <dbReference type="Proteomes" id="UP001149813"/>
    </source>
</evidence>
<dbReference type="SUPFAM" id="SSF64356">
    <property type="entry name" value="SNARE-like"/>
    <property type="match status" value="1"/>
</dbReference>
<dbReference type="EMBL" id="JANBOJ010000489">
    <property type="protein sequence ID" value="KAJ1719103.1"/>
    <property type="molecule type" value="Genomic_DNA"/>
</dbReference>
<comment type="caution">
    <text evidence="1">The sequence shown here is derived from an EMBL/GenBank/DDBJ whole genome shotgun (WGS) entry which is preliminary data.</text>
</comment>
<sequence length="127" mass="14055">HWCNDKPIRQATLVIVPAFSKYLRSVAVMNDAKPIWSAPLSSVCIHIQHRKLVYLGIISQEVPPLEVLELLNGIDQALTAYIGLLSDITIKENFTTVYQLLSKMVDSRSAVTTDTSVLRGLVPVPSL</sequence>
<feature type="non-terminal residue" evidence="1">
    <location>
        <position position="127"/>
    </location>
</feature>
<reference evidence="1" key="1">
    <citation type="submission" date="2022-07" db="EMBL/GenBank/DDBJ databases">
        <title>Phylogenomic reconstructions and comparative analyses of Kickxellomycotina fungi.</title>
        <authorList>
            <person name="Reynolds N.K."/>
            <person name="Stajich J.E."/>
            <person name="Barry K."/>
            <person name="Grigoriev I.V."/>
            <person name="Crous P."/>
            <person name="Smith M.E."/>
        </authorList>
    </citation>
    <scope>NUCLEOTIDE SEQUENCE</scope>
    <source>
        <strain evidence="1">NBRC 32514</strain>
    </source>
</reference>
<organism evidence="1 2">
    <name type="scientific">Coemansia erecta</name>
    <dbReference type="NCBI Taxonomy" id="147472"/>
    <lineage>
        <taxon>Eukaryota</taxon>
        <taxon>Fungi</taxon>
        <taxon>Fungi incertae sedis</taxon>
        <taxon>Zoopagomycota</taxon>
        <taxon>Kickxellomycotina</taxon>
        <taxon>Kickxellomycetes</taxon>
        <taxon>Kickxellales</taxon>
        <taxon>Kickxellaceae</taxon>
        <taxon>Coemansia</taxon>
    </lineage>
</organism>
<dbReference type="InterPro" id="IPR011012">
    <property type="entry name" value="Longin-like_dom_sf"/>
</dbReference>
<dbReference type="AlphaFoldDB" id="A0A9W7XUU1"/>
<name>A0A9W7XUU1_9FUNG</name>
<dbReference type="OrthoDB" id="2158465at2759"/>
<gene>
    <name evidence="1" type="ORF">LPJ53_006069</name>
</gene>
<protein>
    <submittedName>
        <fullName evidence="1">Uncharacterized protein</fullName>
    </submittedName>
</protein>
<accession>A0A9W7XUU1</accession>
<evidence type="ECO:0000313" key="1">
    <source>
        <dbReference type="EMBL" id="KAJ1719103.1"/>
    </source>
</evidence>
<dbReference type="Proteomes" id="UP001149813">
    <property type="component" value="Unassembled WGS sequence"/>
</dbReference>